<dbReference type="PANTHER" id="PTHR31778">
    <property type="entry name" value="BUD SITE SELECTION PROTEIN RAX2"/>
    <property type="match status" value="1"/>
</dbReference>
<dbReference type="GO" id="GO:1902929">
    <property type="term" value="C:plasma membrane of growing cell tip"/>
    <property type="evidence" value="ECO:0007669"/>
    <property type="project" value="TreeGrafter"/>
</dbReference>
<evidence type="ECO:0000313" key="2">
    <source>
        <dbReference type="EMBL" id="AAS46036.1"/>
    </source>
</evidence>
<keyword evidence="1" id="KW-0472">Membrane</keyword>
<dbReference type="AlphaFoldDB" id="Q6QNF9"/>
<reference evidence="2" key="1">
    <citation type="submission" date="2004-01" db="EMBL/GenBank/DDBJ databases">
        <authorList>
            <person name="Kang S.M."/>
            <person name="Chung S.L."/>
            <person name="Lee J.H."/>
        </authorList>
    </citation>
    <scope>NUCLEOTIDE SEQUENCE</scope>
    <source>
        <strain evidence="2">NB-1</strain>
    </source>
</reference>
<name>Q6QNF9_NAEGR</name>
<feature type="transmembrane region" description="Helical" evidence="1">
    <location>
        <begin position="383"/>
        <end position="402"/>
    </location>
</feature>
<sequence length="403" mass="43111">MKYLFFYYLLYRCCIGGSFSSLNGTKYNNIAYYDLKESALKALGNGTDGEVKVVNVDVFGNVYIGGSFTQVGSMKTGPVAVWNIYTSAWVSTGLTASQFSAGSVVTSLDTDCSSFPESASYTGLFPCDIFIGGNFKATLSGSTATNIMYYHNANSAWESFTAANVSSVSVIAKNELQLFTYSKVYIGGKFYDATGKEFGFATYDTDKKTWTFVDGVSGVTDIYYNPNVFSTDNIFVSATTFTETTCKGVCNLNHKTSVWSSTAGSVATGIVNKLRYIKGLSASNVGSIFIGGNGLSTSSVKRRDGETGDYATIGTNYPVETVLGMDICGILSQYSVTGCKSGSVAVGGQNFFKFFDANANAWKSLLSETGYSINSIYVKTSSAVTSTISFALMAIVAIVCFLF</sequence>
<protein>
    <submittedName>
        <fullName evidence="2">Kelch-like protein</fullName>
    </submittedName>
</protein>
<evidence type="ECO:0000256" key="1">
    <source>
        <dbReference type="SAM" id="Phobius"/>
    </source>
</evidence>
<organism evidence="2">
    <name type="scientific">Naegleria gruberi</name>
    <name type="common">Amoeba</name>
    <dbReference type="NCBI Taxonomy" id="5762"/>
    <lineage>
        <taxon>Eukaryota</taxon>
        <taxon>Discoba</taxon>
        <taxon>Heterolobosea</taxon>
        <taxon>Tetramitia</taxon>
        <taxon>Eutetramitia</taxon>
        <taxon>Vahlkampfiidae</taxon>
        <taxon>Naegleria</taxon>
    </lineage>
</organism>
<keyword evidence="1" id="KW-0812">Transmembrane</keyword>
<keyword evidence="1" id="KW-1133">Transmembrane helix</keyword>
<accession>Q6QNF9</accession>
<dbReference type="PANTHER" id="PTHR31778:SF2">
    <property type="entry name" value="BUD SITE SELECTION PROTEIN RAX2"/>
    <property type="match status" value="1"/>
</dbReference>
<proteinExistence type="predicted"/>
<dbReference type="EMBL" id="AY532619">
    <property type="protein sequence ID" value="AAS46036.1"/>
    <property type="molecule type" value="Genomic_DNA"/>
</dbReference>
<dbReference type="VEuPathDB" id="AmoebaDB:NAEGRDRAFT_78040"/>